<dbReference type="AlphaFoldDB" id="A0A557SWQ1"/>
<dbReference type="GO" id="GO:0008703">
    <property type="term" value="F:5-amino-6-(5-phosphoribosylamino)uracil reductase activity"/>
    <property type="evidence" value="ECO:0007669"/>
    <property type="project" value="InterPro"/>
</dbReference>
<evidence type="ECO:0000313" key="3">
    <source>
        <dbReference type="Proteomes" id="UP000315289"/>
    </source>
</evidence>
<accession>A0A557SWQ1</accession>
<protein>
    <submittedName>
        <fullName evidence="2">Bifunctional deaminase-reductase domain protein</fullName>
    </submittedName>
</protein>
<sequence length="129" mass="14392">MGRKTFEAVISFDQWPYKDTRLIVLTSKNLQIPEKLNKTVTASNISSPEQLFKELDGQSINHIYVDGGIAIHDFLSAGLVDEITVTIVPILIGKGKSFSGLLPKDLSLQHLKTIVYDFGFVQNKCKINK</sequence>
<reference evidence="2 3" key="1">
    <citation type="journal article" date="2019" name="Front. Microbiol.">
        <title>Ammonia Oxidation by the Arctic Terrestrial Thaumarchaeote Candidatus Nitrosocosmicus arcticus Is Stimulated by Increasing Temperatures.</title>
        <authorList>
            <person name="Alves R.J.E."/>
            <person name="Kerou M."/>
            <person name="Zappe A."/>
            <person name="Bittner R."/>
            <person name="Abby S.S."/>
            <person name="Schmidt H.A."/>
            <person name="Pfeifer K."/>
            <person name="Schleper C."/>
        </authorList>
    </citation>
    <scope>NUCLEOTIDE SEQUENCE [LARGE SCALE GENOMIC DNA]</scope>
    <source>
        <strain evidence="2 3">Kfb</strain>
    </source>
</reference>
<dbReference type="SUPFAM" id="SSF53597">
    <property type="entry name" value="Dihydrofolate reductase-like"/>
    <property type="match status" value="1"/>
</dbReference>
<gene>
    <name evidence="2" type="ORF">NARC_50207</name>
</gene>
<dbReference type="InterPro" id="IPR024072">
    <property type="entry name" value="DHFR-like_dom_sf"/>
</dbReference>
<dbReference type="Gene3D" id="3.40.430.10">
    <property type="entry name" value="Dihydrofolate Reductase, subunit A"/>
    <property type="match status" value="1"/>
</dbReference>
<dbReference type="InterPro" id="IPR002734">
    <property type="entry name" value="RibDG_C"/>
</dbReference>
<dbReference type="Proteomes" id="UP000315289">
    <property type="component" value="Unassembled WGS sequence"/>
</dbReference>
<name>A0A557SWQ1_9ARCH</name>
<organism evidence="2 3">
    <name type="scientific">Candidatus Nitrosocosmicus arcticus</name>
    <dbReference type="NCBI Taxonomy" id="2035267"/>
    <lineage>
        <taxon>Archaea</taxon>
        <taxon>Nitrososphaerota</taxon>
        <taxon>Nitrososphaeria</taxon>
        <taxon>Nitrososphaerales</taxon>
        <taxon>Nitrososphaeraceae</taxon>
        <taxon>Candidatus Nitrosocosmicus</taxon>
    </lineage>
</organism>
<evidence type="ECO:0000259" key="1">
    <source>
        <dbReference type="Pfam" id="PF01872"/>
    </source>
</evidence>
<feature type="domain" description="Bacterial bifunctional deaminase-reductase C-terminal" evidence="1">
    <location>
        <begin position="22"/>
        <end position="113"/>
    </location>
</feature>
<dbReference type="EMBL" id="VOAH01000005">
    <property type="protein sequence ID" value="TVP41026.1"/>
    <property type="molecule type" value="Genomic_DNA"/>
</dbReference>
<proteinExistence type="predicted"/>
<evidence type="ECO:0000313" key="2">
    <source>
        <dbReference type="EMBL" id="TVP41026.1"/>
    </source>
</evidence>
<dbReference type="Pfam" id="PF01872">
    <property type="entry name" value="RibD_C"/>
    <property type="match status" value="1"/>
</dbReference>
<comment type="caution">
    <text evidence="2">The sequence shown here is derived from an EMBL/GenBank/DDBJ whole genome shotgun (WGS) entry which is preliminary data.</text>
</comment>
<keyword evidence="3" id="KW-1185">Reference proteome</keyword>
<dbReference type="GO" id="GO:0009231">
    <property type="term" value="P:riboflavin biosynthetic process"/>
    <property type="evidence" value="ECO:0007669"/>
    <property type="project" value="InterPro"/>
</dbReference>